<dbReference type="STRING" id="454171.CP488_00484"/>
<dbReference type="Pfam" id="PF00884">
    <property type="entry name" value="Sulfatase"/>
    <property type="match status" value="1"/>
</dbReference>
<evidence type="ECO:0000313" key="3">
    <source>
        <dbReference type="Proteomes" id="UP000014227"/>
    </source>
</evidence>
<proteinExistence type="predicted"/>
<accession>S0ET26</accession>
<dbReference type="PANTHER" id="PTHR43751">
    <property type="entry name" value="SULFATASE"/>
    <property type="match status" value="1"/>
</dbReference>
<gene>
    <name evidence="2" type="ORF">CCALI_00669</name>
</gene>
<dbReference type="PANTHER" id="PTHR43751:SF3">
    <property type="entry name" value="SULFATASE N-TERMINAL DOMAIN-CONTAINING PROTEIN"/>
    <property type="match status" value="1"/>
</dbReference>
<dbReference type="Proteomes" id="UP000014227">
    <property type="component" value="Chromosome I"/>
</dbReference>
<dbReference type="AlphaFoldDB" id="S0ET26"/>
<feature type="domain" description="Sulfatase N-terminal" evidence="1">
    <location>
        <begin position="2"/>
        <end position="310"/>
    </location>
</feature>
<protein>
    <submittedName>
        <fullName evidence="2">Arylsulfatase A and related enzymes</fullName>
    </submittedName>
</protein>
<organism evidence="2 3">
    <name type="scientific">Chthonomonas calidirosea (strain DSM 23976 / ICMP 18418 / T49)</name>
    <dbReference type="NCBI Taxonomy" id="1303518"/>
    <lineage>
        <taxon>Bacteria</taxon>
        <taxon>Bacillati</taxon>
        <taxon>Armatimonadota</taxon>
        <taxon>Chthonomonadia</taxon>
        <taxon>Chthonomonadales</taxon>
        <taxon>Chthonomonadaceae</taxon>
        <taxon>Chthonomonas</taxon>
    </lineage>
</organism>
<dbReference type="Gene3D" id="3.40.720.10">
    <property type="entry name" value="Alkaline Phosphatase, subunit A"/>
    <property type="match status" value="2"/>
</dbReference>
<dbReference type="EMBL" id="HF951689">
    <property type="protein sequence ID" value="CCW34494.1"/>
    <property type="molecule type" value="Genomic_DNA"/>
</dbReference>
<dbReference type="InterPro" id="IPR000917">
    <property type="entry name" value="Sulfatase_N"/>
</dbReference>
<dbReference type="OrthoDB" id="279611at2"/>
<evidence type="ECO:0000313" key="2">
    <source>
        <dbReference type="EMBL" id="CCW34494.1"/>
    </source>
</evidence>
<dbReference type="InterPro" id="IPR052701">
    <property type="entry name" value="GAG_Ulvan_Degrading_Sulfatases"/>
</dbReference>
<name>S0ET26_CHTCT</name>
<dbReference type="SUPFAM" id="SSF53649">
    <property type="entry name" value="Alkaline phosphatase-like"/>
    <property type="match status" value="1"/>
</dbReference>
<dbReference type="HOGENOM" id="CLU_006332_14_1_0"/>
<keyword evidence="3" id="KW-1185">Reference proteome</keyword>
<dbReference type="InParanoid" id="S0ET26"/>
<dbReference type="PATRIC" id="fig|1303518.3.peg.674"/>
<dbReference type="InterPro" id="IPR017850">
    <property type="entry name" value="Alkaline_phosphatase_core_sf"/>
</dbReference>
<dbReference type="RefSeq" id="WP_016482056.1">
    <property type="nucleotide sequence ID" value="NC_021487.1"/>
</dbReference>
<dbReference type="KEGG" id="ccz:CCALI_00669"/>
<reference evidence="3" key="1">
    <citation type="submission" date="2013-03" db="EMBL/GenBank/DDBJ databases">
        <title>Genome sequence of Chthonomonas calidirosea, the first sequenced genome from the Armatimonadetes phylum (formally candidate division OP10).</title>
        <authorList>
            <person name="Lee K.C.Y."/>
            <person name="Morgan X.C."/>
            <person name="Dunfield P.F."/>
            <person name="Tamas I."/>
            <person name="Houghton K.M."/>
            <person name="Vyssotski M."/>
            <person name="Ryan J.L.J."/>
            <person name="Lagutin K."/>
            <person name="McDonald I.R."/>
            <person name="Stott M.B."/>
        </authorList>
    </citation>
    <scope>NUCLEOTIDE SEQUENCE [LARGE SCALE GENOMIC DNA]</scope>
    <source>
        <strain evidence="3">DSM 23976 / ICMP 18418 / T49</strain>
    </source>
</reference>
<sequence length="441" mass="50926">MNVLLIVIDTLRADHLGCYGYPLATSPNIDRLAAQGARFTHCFAPGIPTTPAHTTIYTGLHPISHNIVCHGGQVDLDRKIPVLPELLQQANYTTAAVDNLYDIKPWLARGYEFYINPSFRHKLRLLVSCEEINARAIPWLRQHKTESFFLFLHYWEPHAPYLPPQRYRMFYPPDKDPFSGPDTMERVRCQPIWGMFHDIWFKKLGPVRDVNYISSLYDAEIRHVDEGIGQLLDALAEENLEQNTLVILTGDHGESLTEHDIYFDHHGLYDQTIHVPLIMRHPQYIRPNMVISEMVQHLDIAPTILSAAGAEPPPHMEGRSFWQPLVENRPLQGWDRIISCENTWQSKWALRTRNHKLILARRPDRHGMPPLELYDLVQDPAESQNLADSHVNEAQTLQEELECWISQELARLNRTEDPILAQPISLGQKWDAWVRIGQEPQ</sequence>
<dbReference type="CDD" id="cd16148">
    <property type="entry name" value="sulfatase_like"/>
    <property type="match status" value="1"/>
</dbReference>
<evidence type="ECO:0000259" key="1">
    <source>
        <dbReference type="Pfam" id="PF00884"/>
    </source>
</evidence>
<dbReference type="eggNOG" id="COG3119">
    <property type="taxonomic scope" value="Bacteria"/>
</dbReference>